<accession>A0ABT3T3C9</accession>
<reference evidence="2" key="1">
    <citation type="submission" date="2019-02" db="EMBL/GenBank/DDBJ databases">
        <authorList>
            <person name="Li S.-H."/>
        </authorList>
    </citation>
    <scope>NUCLEOTIDE SEQUENCE</scope>
    <source>
        <strain evidence="2">IMCC11814</strain>
    </source>
</reference>
<name>A0ABT3T3C9_9GAMM</name>
<dbReference type="EMBL" id="SHNO01000001">
    <property type="protein sequence ID" value="MCX2976665.1"/>
    <property type="molecule type" value="Genomic_DNA"/>
</dbReference>
<protein>
    <submittedName>
        <fullName evidence="2">Uncharacterized protein</fullName>
    </submittedName>
</protein>
<organism evidence="2 3">
    <name type="scientific">Candidatus Marimicrobium litorale</name>
    <dbReference type="NCBI Taxonomy" id="2518991"/>
    <lineage>
        <taxon>Bacteria</taxon>
        <taxon>Pseudomonadati</taxon>
        <taxon>Pseudomonadota</taxon>
        <taxon>Gammaproteobacteria</taxon>
        <taxon>Cellvibrionales</taxon>
        <taxon>Halieaceae</taxon>
        <taxon>Marimicrobium</taxon>
    </lineage>
</organism>
<evidence type="ECO:0000313" key="3">
    <source>
        <dbReference type="Proteomes" id="UP001143304"/>
    </source>
</evidence>
<keyword evidence="3" id="KW-1185">Reference proteome</keyword>
<feature type="compositionally biased region" description="Low complexity" evidence="1">
    <location>
        <begin position="100"/>
        <end position="113"/>
    </location>
</feature>
<feature type="region of interest" description="Disordered" evidence="1">
    <location>
        <begin position="211"/>
        <end position="256"/>
    </location>
</feature>
<gene>
    <name evidence="2" type="ORF">EYC82_04795</name>
</gene>
<proteinExistence type="predicted"/>
<dbReference type="Proteomes" id="UP001143304">
    <property type="component" value="Unassembled WGS sequence"/>
</dbReference>
<sequence length="256" mass="27339">MSRKLLRMPMSERYDICFSGQVLEGHDAETVRARLAKLFKADRATLDKLFSGRTQIIKRGCDKATALQYKKAMENAGAQPIFRASAKPNDKTPSQEALGSAATPSSIATSADTQNSGITLAPPQSDVLRDSERQVVVERKVDTSMLQLNEAGSLLTSTPPAPITLVNTDHISVAEAGAEIPNLLSPEAPPIPSTDDIQLTAVGGDMSGLAPAAAEAPRVDLSGLRIEPPGSDILEKHQRRSTRGKIPPTDHLSIKD</sequence>
<dbReference type="RefSeq" id="WP_279248407.1">
    <property type="nucleotide sequence ID" value="NZ_SHNO01000001.1"/>
</dbReference>
<comment type="caution">
    <text evidence="2">The sequence shown here is derived from an EMBL/GenBank/DDBJ whole genome shotgun (WGS) entry which is preliminary data.</text>
</comment>
<feature type="region of interest" description="Disordered" evidence="1">
    <location>
        <begin position="80"/>
        <end position="124"/>
    </location>
</feature>
<evidence type="ECO:0000313" key="2">
    <source>
        <dbReference type="EMBL" id="MCX2976665.1"/>
    </source>
</evidence>
<evidence type="ECO:0000256" key="1">
    <source>
        <dbReference type="SAM" id="MobiDB-lite"/>
    </source>
</evidence>